<evidence type="ECO:0000313" key="2">
    <source>
        <dbReference type="EMBL" id="MEH2553922.1"/>
    </source>
</evidence>
<dbReference type="GO" id="GO:0016691">
    <property type="term" value="F:chloride peroxidase activity"/>
    <property type="evidence" value="ECO:0007669"/>
    <property type="project" value="UniProtKB-EC"/>
</dbReference>
<evidence type="ECO:0000259" key="1">
    <source>
        <dbReference type="Pfam" id="PF00561"/>
    </source>
</evidence>
<keyword evidence="3" id="KW-1185">Reference proteome</keyword>
<evidence type="ECO:0000313" key="3">
    <source>
        <dbReference type="Proteomes" id="UP001364224"/>
    </source>
</evidence>
<dbReference type="EMBL" id="JAZHRV010000001">
    <property type="protein sequence ID" value="MEH2553922.1"/>
    <property type="molecule type" value="Genomic_DNA"/>
</dbReference>
<accession>A0ABU8B5V6</accession>
<dbReference type="InterPro" id="IPR050266">
    <property type="entry name" value="AB_hydrolase_sf"/>
</dbReference>
<protein>
    <submittedName>
        <fullName evidence="2">Non-heme chloroperoxidase</fullName>
        <ecNumber evidence="2">1.11.1.10</ecNumber>
    </submittedName>
</protein>
<reference evidence="2 3" key="1">
    <citation type="submission" date="2024-02" db="EMBL/GenBank/DDBJ databases">
        <title>Adaptive strategies in a cosmopolitan and abundant soil bacterium.</title>
        <authorList>
            <person name="Carini P."/>
        </authorList>
    </citation>
    <scope>NUCLEOTIDE SEQUENCE [LARGE SCALE GENOMIC DNA]</scope>
    <source>
        <strain evidence="2 3">AZCC 1608</strain>
    </source>
</reference>
<name>A0ABU8B5V6_9BRAD</name>
<comment type="caution">
    <text evidence="2">The sequence shown here is derived from an EMBL/GenBank/DDBJ whole genome shotgun (WGS) entry which is preliminary data.</text>
</comment>
<feature type="domain" description="AB hydrolase-1" evidence="1">
    <location>
        <begin position="23"/>
        <end position="272"/>
    </location>
</feature>
<dbReference type="EC" id="1.11.1.10" evidence="2"/>
<dbReference type="InterPro" id="IPR000073">
    <property type="entry name" value="AB_hydrolase_1"/>
</dbReference>
<dbReference type="SUPFAM" id="SSF53474">
    <property type="entry name" value="alpha/beta-Hydrolases"/>
    <property type="match status" value="1"/>
</dbReference>
<sequence>MVARVRAGEVQLGWRQWGEGDVTVVFIHGNLASKDWIELAAPLFPSGVRVIGIDWRGCGESDRPPPAADFSNYSMRQHALDMLAALDELQIPFCHLATHSTGGIIAARMLLKQPERFGRVFALDPVTPLGMAFNAEQTDLFRKMMRSRELTRAVMATAAASLFVPESLAPNTVPRFREGLAEIQAFYERILEQTFGVSEGVWLGTPFNLNLERESGDLERRMAEIWHPHLVLWGEKDGWIAPVDLKTMAAAMPDCRLITVPGIGHSMNLESPALYAGYFGAWFGGLPGSEVAI</sequence>
<proteinExistence type="predicted"/>
<dbReference type="PANTHER" id="PTHR43798">
    <property type="entry name" value="MONOACYLGLYCEROL LIPASE"/>
    <property type="match status" value="1"/>
</dbReference>
<keyword evidence="2" id="KW-0575">Peroxidase</keyword>
<keyword evidence="2" id="KW-0560">Oxidoreductase</keyword>
<dbReference type="InterPro" id="IPR029058">
    <property type="entry name" value="AB_hydrolase_fold"/>
</dbReference>
<dbReference type="Proteomes" id="UP001364224">
    <property type="component" value="Unassembled WGS sequence"/>
</dbReference>
<dbReference type="Pfam" id="PF00561">
    <property type="entry name" value="Abhydrolase_1"/>
    <property type="match status" value="1"/>
</dbReference>
<dbReference type="Gene3D" id="3.40.50.1820">
    <property type="entry name" value="alpha/beta hydrolase"/>
    <property type="match status" value="1"/>
</dbReference>
<gene>
    <name evidence="2" type="ORF">V1286_001451</name>
</gene>
<organism evidence="2 3">
    <name type="scientific">Bradyrhizobium algeriense</name>
    <dbReference type="NCBI Taxonomy" id="634784"/>
    <lineage>
        <taxon>Bacteria</taxon>
        <taxon>Pseudomonadati</taxon>
        <taxon>Pseudomonadota</taxon>
        <taxon>Alphaproteobacteria</taxon>
        <taxon>Hyphomicrobiales</taxon>
        <taxon>Nitrobacteraceae</taxon>
        <taxon>Bradyrhizobium</taxon>
    </lineage>
</organism>